<dbReference type="Pfam" id="PF03800">
    <property type="entry name" value="Nuf2"/>
    <property type="match status" value="1"/>
</dbReference>
<feature type="compositionally biased region" description="Basic and acidic residues" evidence="15">
    <location>
        <begin position="407"/>
        <end position="423"/>
    </location>
</feature>
<evidence type="ECO:0000256" key="11">
    <source>
        <dbReference type="ARBA" id="ARBA00023242"/>
    </source>
</evidence>
<feature type="region of interest" description="Disordered" evidence="15">
    <location>
        <begin position="401"/>
        <end position="423"/>
    </location>
</feature>
<evidence type="ECO:0000256" key="10">
    <source>
        <dbReference type="ARBA" id="ARBA00023054"/>
    </source>
</evidence>
<evidence type="ECO:0000256" key="4">
    <source>
        <dbReference type="ARBA" id="ARBA00005498"/>
    </source>
</evidence>
<evidence type="ECO:0000256" key="8">
    <source>
        <dbReference type="ARBA" id="ARBA00022776"/>
    </source>
</evidence>
<dbReference type="Proteomes" id="UP000606974">
    <property type="component" value="Unassembled WGS sequence"/>
</dbReference>
<evidence type="ECO:0000256" key="7">
    <source>
        <dbReference type="ARBA" id="ARBA00022618"/>
    </source>
</evidence>
<reference evidence="18" key="1">
    <citation type="submission" date="2020-02" db="EMBL/GenBank/DDBJ databases">
        <authorList>
            <person name="Palmer J.M."/>
        </authorList>
    </citation>
    <scope>NUCLEOTIDE SEQUENCE</scope>
    <source>
        <strain evidence="18">EPUS1.4</strain>
        <tissue evidence="18">Thallus</tissue>
    </source>
</reference>
<dbReference type="GO" id="GO:0051383">
    <property type="term" value="P:kinetochore organization"/>
    <property type="evidence" value="ECO:0007669"/>
    <property type="project" value="TreeGrafter"/>
</dbReference>
<comment type="function">
    <text evidence="1">Acts as a component of the essential kinetochore-associated NDC80 complex, which is required for chromosome segregation and spindle checkpoint activity.</text>
</comment>
<dbReference type="InterPro" id="IPR041112">
    <property type="entry name" value="Nuf2_DHR10-like"/>
</dbReference>
<dbReference type="PANTHER" id="PTHR21650:SF2">
    <property type="entry name" value="KINETOCHORE PROTEIN NUF2"/>
    <property type="match status" value="1"/>
</dbReference>
<feature type="region of interest" description="Disordered" evidence="15">
    <location>
        <begin position="77"/>
        <end position="100"/>
    </location>
</feature>
<evidence type="ECO:0000256" key="5">
    <source>
        <dbReference type="ARBA" id="ARBA00017594"/>
    </source>
</evidence>
<evidence type="ECO:0000256" key="13">
    <source>
        <dbReference type="ARBA" id="ARBA00023328"/>
    </source>
</evidence>
<dbReference type="Gene3D" id="1.10.418.60">
    <property type="entry name" value="Ncd80 complex, Nuf2 subunit"/>
    <property type="match status" value="1"/>
</dbReference>
<keyword evidence="7" id="KW-0132">Cell division</keyword>
<evidence type="ECO:0000313" key="18">
    <source>
        <dbReference type="EMBL" id="KAF7513086.1"/>
    </source>
</evidence>
<evidence type="ECO:0000313" key="19">
    <source>
        <dbReference type="Proteomes" id="UP000606974"/>
    </source>
</evidence>
<evidence type="ECO:0000256" key="6">
    <source>
        <dbReference type="ARBA" id="ARBA00022454"/>
    </source>
</evidence>
<dbReference type="PROSITE" id="PS51257">
    <property type="entry name" value="PROKAR_LIPOPROTEIN"/>
    <property type="match status" value="1"/>
</dbReference>
<proteinExistence type="inferred from homology"/>
<keyword evidence="8" id="KW-0498">Mitosis</keyword>
<dbReference type="GO" id="GO:0051301">
    <property type="term" value="P:cell division"/>
    <property type="evidence" value="ECO:0007669"/>
    <property type="project" value="UniProtKB-KW"/>
</dbReference>
<keyword evidence="11" id="KW-0539">Nucleus</keyword>
<dbReference type="GO" id="GO:0007052">
    <property type="term" value="P:mitotic spindle organization"/>
    <property type="evidence" value="ECO:0007669"/>
    <property type="project" value="TreeGrafter"/>
</dbReference>
<keyword evidence="10 14" id="KW-0175">Coiled coil</keyword>
<evidence type="ECO:0000256" key="15">
    <source>
        <dbReference type="SAM" id="MobiDB-lite"/>
    </source>
</evidence>
<evidence type="ECO:0000256" key="14">
    <source>
        <dbReference type="SAM" id="Coils"/>
    </source>
</evidence>
<evidence type="ECO:0000256" key="3">
    <source>
        <dbReference type="ARBA" id="ARBA00004629"/>
    </source>
</evidence>
<feature type="coiled-coil region" evidence="14">
    <location>
        <begin position="238"/>
        <end position="321"/>
    </location>
</feature>
<dbReference type="InterPro" id="IPR038275">
    <property type="entry name" value="Nuf2_N_sf"/>
</dbReference>
<keyword evidence="6" id="KW-0158">Chromosome</keyword>
<dbReference type="GO" id="GO:0005634">
    <property type="term" value="C:nucleus"/>
    <property type="evidence" value="ECO:0007669"/>
    <property type="project" value="UniProtKB-SubCell"/>
</dbReference>
<dbReference type="GO" id="GO:0044877">
    <property type="term" value="F:protein-containing complex binding"/>
    <property type="evidence" value="ECO:0007669"/>
    <property type="project" value="TreeGrafter"/>
</dbReference>
<sequence length="533" mass="61899">MLKSESLMLSHGLAGCGTSPQAKPQVEMHKQIVPVRDICPTTRKEQLAASLALSLPLPLRSIISLANMDYNYNARMSQQFRSSQSQQQQRSKKKEDDPDLFMRLSDKEIAGCISDIGVPCTPADLQKPNPQHIQMIFELIAELVMNATRDTIDPAMRAAAEDVCGDYIEIVPVDTRNLMGFFVSLRGMLVQCGIHDFSFSDLLRPTHDRLIKIFSYTINFIRFKESQCTVIDDNFGKSEATKARIENLYLENQDMEQRLEEMRRNRKAMESVGKEKAKRNDELKARLLELKDDQKRIAEQLEKVRADKARSQTVLEEKTERLMRNRQESEKLRPYVLQSPAALQDSLVELSGKLSQDKAQVDNLERRTRALQTSCDTFTGVQNDVQSCVKVLEEVSIELQKEEEEEARASKSREELAERTNEAKDIEDYEKQLQTQLRRWEERTEETRAKAKKKELEAKARMEKLKGVQQQLREERAEKDREMERRRMRIEQTEKKMADLKENIEHEVHSAHDEYMKLESHIKLYITEMEQCI</sequence>
<dbReference type="Pfam" id="PF18595">
    <property type="entry name" value="Nuf2_DHR10-like"/>
    <property type="match status" value="1"/>
</dbReference>
<evidence type="ECO:0000256" key="2">
    <source>
        <dbReference type="ARBA" id="ARBA00004123"/>
    </source>
</evidence>
<comment type="similarity">
    <text evidence="4">Belongs to the NUF2 family.</text>
</comment>
<feature type="region of interest" description="Disordered" evidence="15">
    <location>
        <begin position="453"/>
        <end position="485"/>
    </location>
</feature>
<accession>A0A8H7EAT8</accession>
<dbReference type="EMBL" id="JAACFV010000008">
    <property type="protein sequence ID" value="KAF7513086.1"/>
    <property type="molecule type" value="Genomic_DNA"/>
</dbReference>
<organism evidence="18 19">
    <name type="scientific">Endocarpon pusillum</name>
    <dbReference type="NCBI Taxonomy" id="364733"/>
    <lineage>
        <taxon>Eukaryota</taxon>
        <taxon>Fungi</taxon>
        <taxon>Dikarya</taxon>
        <taxon>Ascomycota</taxon>
        <taxon>Pezizomycotina</taxon>
        <taxon>Eurotiomycetes</taxon>
        <taxon>Chaetothyriomycetidae</taxon>
        <taxon>Verrucariales</taxon>
        <taxon>Verrucariaceae</taxon>
        <taxon>Endocarpon</taxon>
    </lineage>
</organism>
<dbReference type="GO" id="GO:0045132">
    <property type="term" value="P:meiotic chromosome segregation"/>
    <property type="evidence" value="ECO:0007669"/>
    <property type="project" value="TreeGrafter"/>
</dbReference>
<evidence type="ECO:0000256" key="1">
    <source>
        <dbReference type="ARBA" id="ARBA00002772"/>
    </source>
</evidence>
<dbReference type="AlphaFoldDB" id="A0A8H7EAT8"/>
<evidence type="ECO:0000259" key="16">
    <source>
        <dbReference type="Pfam" id="PF03800"/>
    </source>
</evidence>
<evidence type="ECO:0000256" key="12">
    <source>
        <dbReference type="ARBA" id="ARBA00023306"/>
    </source>
</evidence>
<evidence type="ECO:0000256" key="9">
    <source>
        <dbReference type="ARBA" id="ARBA00022838"/>
    </source>
</evidence>
<protein>
    <recommendedName>
        <fullName evidence="5">Probable kinetochore protein NUF2</fullName>
    </recommendedName>
</protein>
<dbReference type="GO" id="GO:0031262">
    <property type="term" value="C:Ndc80 complex"/>
    <property type="evidence" value="ECO:0007669"/>
    <property type="project" value="InterPro"/>
</dbReference>
<feature type="compositionally biased region" description="Low complexity" evidence="15">
    <location>
        <begin position="77"/>
        <end position="89"/>
    </location>
</feature>
<name>A0A8H7EAT8_9EURO</name>
<keyword evidence="9" id="KW-0995">Kinetochore</keyword>
<evidence type="ECO:0000259" key="17">
    <source>
        <dbReference type="Pfam" id="PF18595"/>
    </source>
</evidence>
<dbReference type="PANTHER" id="PTHR21650">
    <property type="entry name" value="MEMBRALIN/KINETOCHORE PROTEIN NUF2"/>
    <property type="match status" value="1"/>
</dbReference>
<gene>
    <name evidence="18" type="ORF">GJ744_011352</name>
</gene>
<dbReference type="GO" id="GO:0051315">
    <property type="term" value="P:attachment of mitotic spindle microtubules to kinetochore"/>
    <property type="evidence" value="ECO:0007669"/>
    <property type="project" value="TreeGrafter"/>
</dbReference>
<keyword evidence="12" id="KW-0131">Cell cycle</keyword>
<feature type="domain" description="Kinetochore protein Nuf2 N-terminal" evidence="16">
    <location>
        <begin position="99"/>
        <end position="238"/>
    </location>
</feature>
<keyword evidence="19" id="KW-1185">Reference proteome</keyword>
<comment type="caution">
    <text evidence="18">The sequence shown here is derived from an EMBL/GenBank/DDBJ whole genome shotgun (WGS) entry which is preliminary data.</text>
</comment>
<dbReference type="InterPro" id="IPR005549">
    <property type="entry name" value="Kinetochore_Nuf2_N"/>
</dbReference>
<keyword evidence="13" id="KW-0137">Centromere</keyword>
<feature type="domain" description="Nuf2 DHR10-like" evidence="17">
    <location>
        <begin position="353"/>
        <end position="466"/>
    </location>
</feature>
<dbReference type="OrthoDB" id="8194677at2759"/>
<comment type="subcellular location">
    <subcellularLocation>
        <location evidence="3">Chromosome</location>
        <location evidence="3">Centromere</location>
        <location evidence="3">Kinetochore</location>
    </subcellularLocation>
    <subcellularLocation>
        <location evidence="2">Nucleus</location>
    </subcellularLocation>
</comment>